<protein>
    <submittedName>
        <fullName evidence="1">Uncharacterized protein</fullName>
    </submittedName>
</protein>
<accession>A0A2I0WJ34</accession>
<proteinExistence type="predicted"/>
<reference evidence="1 2" key="2">
    <citation type="journal article" date="2017" name="Nature">
        <title>The Apostasia genome and the evolution of orchids.</title>
        <authorList>
            <person name="Zhang G.Q."/>
            <person name="Liu K.W."/>
            <person name="Li Z."/>
            <person name="Lohaus R."/>
            <person name="Hsiao Y.Y."/>
            <person name="Niu S.C."/>
            <person name="Wang J.Y."/>
            <person name="Lin Y.C."/>
            <person name="Xu Q."/>
            <person name="Chen L.J."/>
            <person name="Yoshida K."/>
            <person name="Fujiwara S."/>
            <person name="Wang Z.W."/>
            <person name="Zhang Y.Q."/>
            <person name="Mitsuda N."/>
            <person name="Wang M."/>
            <person name="Liu G.H."/>
            <person name="Pecoraro L."/>
            <person name="Huang H.X."/>
            <person name="Xiao X.J."/>
            <person name="Lin M."/>
            <person name="Wu X.Y."/>
            <person name="Wu W.L."/>
            <person name="Chen Y.Y."/>
            <person name="Chang S.B."/>
            <person name="Sakamoto S."/>
            <person name="Ohme-Takagi M."/>
            <person name="Yagi M."/>
            <person name="Zeng S.J."/>
            <person name="Shen C.Y."/>
            <person name="Yeh C.M."/>
            <person name="Luo Y.B."/>
            <person name="Tsai W.C."/>
            <person name="Van de Peer Y."/>
            <person name="Liu Z.J."/>
        </authorList>
    </citation>
    <scope>NUCLEOTIDE SEQUENCE [LARGE SCALE GENOMIC DNA]</scope>
    <source>
        <tissue evidence="1">The whole plant</tissue>
    </source>
</reference>
<dbReference type="EMBL" id="KZ502581">
    <property type="protein sequence ID" value="PKU75667.1"/>
    <property type="molecule type" value="Genomic_DNA"/>
</dbReference>
<dbReference type="Proteomes" id="UP000233837">
    <property type="component" value="Unassembled WGS sequence"/>
</dbReference>
<gene>
    <name evidence="1" type="ORF">MA16_Dca023007</name>
</gene>
<sequence>MVAYHEIPCGVFRLGVEGLVPGTDGDVFSGEQAEGVDIEGPETPAPVFAILVGFFWVVEGADLPGLAAVDGDFHSCDLPSTAYTIIRQQM</sequence>
<keyword evidence="2" id="KW-1185">Reference proteome</keyword>
<reference evidence="1 2" key="1">
    <citation type="journal article" date="2016" name="Sci. Rep.">
        <title>The Dendrobium catenatum Lindl. genome sequence provides insights into polysaccharide synthase, floral development and adaptive evolution.</title>
        <authorList>
            <person name="Zhang G.Q."/>
            <person name="Xu Q."/>
            <person name="Bian C."/>
            <person name="Tsai W.C."/>
            <person name="Yeh C.M."/>
            <person name="Liu K.W."/>
            <person name="Yoshida K."/>
            <person name="Zhang L.S."/>
            <person name="Chang S.B."/>
            <person name="Chen F."/>
            <person name="Shi Y."/>
            <person name="Su Y.Y."/>
            <person name="Zhang Y.Q."/>
            <person name="Chen L.J."/>
            <person name="Yin Y."/>
            <person name="Lin M."/>
            <person name="Huang H."/>
            <person name="Deng H."/>
            <person name="Wang Z.W."/>
            <person name="Zhu S.L."/>
            <person name="Zhao X."/>
            <person name="Deng C."/>
            <person name="Niu S.C."/>
            <person name="Huang J."/>
            <person name="Wang M."/>
            <person name="Liu G.H."/>
            <person name="Yang H.J."/>
            <person name="Xiao X.J."/>
            <person name="Hsiao Y.Y."/>
            <person name="Wu W.L."/>
            <person name="Chen Y.Y."/>
            <person name="Mitsuda N."/>
            <person name="Ohme-Takagi M."/>
            <person name="Luo Y.B."/>
            <person name="Van de Peer Y."/>
            <person name="Liu Z.J."/>
        </authorList>
    </citation>
    <scope>NUCLEOTIDE SEQUENCE [LARGE SCALE GENOMIC DNA]</scope>
    <source>
        <tissue evidence="1">The whole plant</tissue>
    </source>
</reference>
<name>A0A2I0WJ34_9ASPA</name>
<dbReference type="AlphaFoldDB" id="A0A2I0WJ34"/>
<organism evidence="1 2">
    <name type="scientific">Dendrobium catenatum</name>
    <dbReference type="NCBI Taxonomy" id="906689"/>
    <lineage>
        <taxon>Eukaryota</taxon>
        <taxon>Viridiplantae</taxon>
        <taxon>Streptophyta</taxon>
        <taxon>Embryophyta</taxon>
        <taxon>Tracheophyta</taxon>
        <taxon>Spermatophyta</taxon>
        <taxon>Magnoliopsida</taxon>
        <taxon>Liliopsida</taxon>
        <taxon>Asparagales</taxon>
        <taxon>Orchidaceae</taxon>
        <taxon>Epidendroideae</taxon>
        <taxon>Malaxideae</taxon>
        <taxon>Dendrobiinae</taxon>
        <taxon>Dendrobium</taxon>
    </lineage>
</organism>
<evidence type="ECO:0000313" key="1">
    <source>
        <dbReference type="EMBL" id="PKU75667.1"/>
    </source>
</evidence>
<evidence type="ECO:0000313" key="2">
    <source>
        <dbReference type="Proteomes" id="UP000233837"/>
    </source>
</evidence>